<evidence type="ECO:0000313" key="2">
    <source>
        <dbReference type="Proteomes" id="UP000447355"/>
    </source>
</evidence>
<dbReference type="EMBL" id="WWCX01000001">
    <property type="protein sequence ID" value="MYM92581.1"/>
    <property type="molecule type" value="Genomic_DNA"/>
</dbReference>
<gene>
    <name evidence="1" type="ORF">GTP90_01755</name>
</gene>
<evidence type="ECO:0000313" key="1">
    <source>
        <dbReference type="EMBL" id="MYM92581.1"/>
    </source>
</evidence>
<organism evidence="1 2">
    <name type="scientific">Duganella vulcania</name>
    <dbReference type="NCBI Taxonomy" id="2692166"/>
    <lineage>
        <taxon>Bacteria</taxon>
        <taxon>Pseudomonadati</taxon>
        <taxon>Pseudomonadota</taxon>
        <taxon>Betaproteobacteria</taxon>
        <taxon>Burkholderiales</taxon>
        <taxon>Oxalobacteraceae</taxon>
        <taxon>Telluria group</taxon>
        <taxon>Duganella</taxon>
    </lineage>
</organism>
<comment type="caution">
    <text evidence="1">The sequence shown here is derived from an EMBL/GenBank/DDBJ whole genome shotgun (WGS) entry which is preliminary data.</text>
</comment>
<proteinExistence type="predicted"/>
<dbReference type="RefSeq" id="WP_161081842.1">
    <property type="nucleotide sequence ID" value="NZ_WWCX01000001.1"/>
</dbReference>
<accession>A0A845GF73</accession>
<dbReference type="AlphaFoldDB" id="A0A845GF73"/>
<reference evidence="1" key="1">
    <citation type="submission" date="2019-12" db="EMBL/GenBank/DDBJ databases">
        <title>Novel species isolated from a subtropical stream in China.</title>
        <authorList>
            <person name="Lu H."/>
        </authorList>
    </citation>
    <scope>NUCLEOTIDE SEQUENCE [LARGE SCALE GENOMIC DNA]</scope>
    <source>
        <strain evidence="1">FT81W</strain>
    </source>
</reference>
<dbReference type="Proteomes" id="UP000447355">
    <property type="component" value="Unassembled WGS sequence"/>
</dbReference>
<name>A0A845GF73_9BURK</name>
<protein>
    <submittedName>
        <fullName evidence="1">Uncharacterized protein</fullName>
    </submittedName>
</protein>
<sequence>MTYASITVTKDGEQKFHATSGRMGFAESAALDFLCWASPIIGAAYTVVDDAARRITAMGAEVTLVAADVAQP</sequence>